<feature type="compositionally biased region" description="Acidic residues" evidence="2">
    <location>
        <begin position="481"/>
        <end position="494"/>
    </location>
</feature>
<dbReference type="OrthoDB" id="2135488at2759"/>
<dbReference type="EMBL" id="JTDF01005799">
    <property type="protein sequence ID" value="KAF8565959.1"/>
    <property type="molecule type" value="Genomic_DNA"/>
</dbReference>
<dbReference type="PANTHER" id="PTHR43569">
    <property type="entry name" value="AMIDOHYDROLASE"/>
    <property type="match status" value="1"/>
</dbReference>
<evidence type="ECO:0000256" key="2">
    <source>
        <dbReference type="SAM" id="MobiDB-lite"/>
    </source>
</evidence>
<comment type="caution">
    <text evidence="4">The sequence shown here is derived from an EMBL/GenBank/DDBJ whole genome shotgun (WGS) entry which is preliminary data.</text>
</comment>
<feature type="region of interest" description="Disordered" evidence="2">
    <location>
        <begin position="209"/>
        <end position="280"/>
    </location>
</feature>
<dbReference type="PANTHER" id="PTHR43569:SF2">
    <property type="entry name" value="AMIDOHYDROLASE-RELATED DOMAIN-CONTAINING PROTEIN"/>
    <property type="match status" value="1"/>
</dbReference>
<feature type="region of interest" description="Disordered" evidence="2">
    <location>
        <begin position="476"/>
        <end position="500"/>
    </location>
</feature>
<dbReference type="Gene3D" id="3.20.20.140">
    <property type="entry name" value="Metal-dependent hydrolases"/>
    <property type="match status" value="1"/>
</dbReference>
<feature type="domain" description="Amidohydrolase-related" evidence="3">
    <location>
        <begin position="1129"/>
        <end position="1413"/>
    </location>
</feature>
<gene>
    <name evidence="4" type="ORF">P879_03829</name>
</gene>
<dbReference type="Proteomes" id="UP000699462">
    <property type="component" value="Unassembled WGS sequence"/>
</dbReference>
<feature type="compositionally biased region" description="Basic and acidic residues" evidence="2">
    <location>
        <begin position="329"/>
        <end position="366"/>
    </location>
</feature>
<dbReference type="Pfam" id="PF04909">
    <property type="entry name" value="Amidohydro_2"/>
    <property type="match status" value="1"/>
</dbReference>
<feature type="region of interest" description="Disordered" evidence="2">
    <location>
        <begin position="327"/>
        <end position="385"/>
    </location>
</feature>
<sequence>MGDLQKFIRQHFFDNQWTREVDPTTLSEEKLISIDSAFSNIDVKSKLCLLLSFCHLKPSLPPEINKHIENIFLQALDEENNLVKAVATILHSKQSLNYLNFDISPTNEAFRKNIQRLLKSSADWRVVGTPLLAEFLGEGVLTLVSNGPLTKHSVPPAKRQCASSVSGLVKINPSFRCRGKPQSASLKESYLERLRDECQRRRVHVPIPGRSFARSEEADDDHDLESSGFLGSQMTIPRRSLTPGQNKKGGVAPSSWSQSSENSGRNLTGSWSRSNQDAVHERSNEVRSAFVSEKLAARFPAAANFRKSSGIKLLNFDELPAFGPKAKQLRKEQMEKEREVKRQEREDRLKEQKAAREASKRARQAERQALVSRSHAPVSSHWPALPSTGSDMPIISMPGAISIDSQINTSNGRWTRSVYGLPEFSDNVAQPMESPYPFACPSTTTVAPGQLITLEKHGSCFMARHPLLSVSTGVDVVPSVTDDDDEDDDDDGEMMPDSRTGLYNLGVSTDFRGFNPSARVQIRCATSGLGTNESFVPGSTSAVESSTQNGSIPLMLQSSATSDLHQLPPHSTCTLTSLSTSVTPSSAAFLVSNSCGIPNTQSNAPTTIKVVSGTHLSPVVRIIQPSQLSSVRADTLNKISLSAMHSTAQNTASPAVGIGDVEPQVPGYPVSTVSNALLSSTGHYPTSQLPESPNNQAVFTRAVPITRLRQLITTTNSTVTTTTFTTLNPNLVRIAPRPAGLVQLTAPNSSVELQPRLIQQPVSISLAPSHTPSAIQRRPQPTSTATTCSMPHVAPVLSGLAAGTTNTAWMFDRRQLILTPVVSVSTPQSPPRVGVLSPTRSTIQSPPTTGYVQILPRPTGSLSFPANDQQPFNVVQVESSTAHNSQTNVNPCTLTESKSFAFYDTATAPTTAATQPGTSEHNVSVYPAQFTSNLMLSTNSTAFLNVPSAVKIQDDLCLTEAQLSSVQSLFQGANRVSRPEKAMIVSFIAGARGNPHPETGNTLRIRLSEYRERVLNQATGQLVDVAADTYLHMDYSTGTCEKVKYYRNEPPEVLLRLPVQPAQSSVPEGFIGPLCRAEYEQLHARTDKPDLLAEVDAEANEQAEFERTDEREATQAAREVWAPLQPPYIDAHFSTWTLSSAVSLSQLYLGGKMPPPPTASWGRRLQRDFTADDYEEEMDYMRARAEAEIKYEVGELSPIRYAIHVQVASTYSESLMVSSLAEDYYCIAGYVSWCDLSDPSLSDHLQHLNADPLLVGLRYDVSDLTDGDFLLDSMIDSNFAAIEHMGLPFDLVVGPHQLRHVCHLAYRHPRLKLVLNHCGLPLEYTASRTGENLVLSNWRADLEFISRYPNVFCKVTGATGRVSDSTPGGGPWAPASVLTHAVSCFGPDRCLFGSGWPVCRLLGPQQTGWPEQGTLAMTREKGEVPGEVAAKRARGSVPLSVLNVWEAARLVEYAMGEAGYGAIEDKNKVFSTNAQSIYSLTIRPYGSCPRQAR</sequence>
<evidence type="ECO:0000259" key="3">
    <source>
        <dbReference type="Pfam" id="PF04909"/>
    </source>
</evidence>
<evidence type="ECO:0000313" key="5">
    <source>
        <dbReference type="Proteomes" id="UP000699462"/>
    </source>
</evidence>
<feature type="compositionally biased region" description="Polar residues" evidence="2">
    <location>
        <begin position="838"/>
        <end position="850"/>
    </location>
</feature>
<evidence type="ECO:0000256" key="1">
    <source>
        <dbReference type="ARBA" id="ARBA00038310"/>
    </source>
</evidence>
<evidence type="ECO:0000313" key="4">
    <source>
        <dbReference type="EMBL" id="KAF8565959.1"/>
    </source>
</evidence>
<protein>
    <recommendedName>
        <fullName evidence="3">Amidohydrolase-related domain-containing protein</fullName>
    </recommendedName>
</protein>
<comment type="similarity">
    <text evidence="1">Belongs to the metallo-dependent hydrolases superfamily.</text>
</comment>
<dbReference type="InterPro" id="IPR032466">
    <property type="entry name" value="Metal_Hydrolase"/>
</dbReference>
<keyword evidence="5" id="KW-1185">Reference proteome</keyword>
<proteinExistence type="inferred from homology"/>
<dbReference type="SUPFAM" id="SSF51556">
    <property type="entry name" value="Metallo-dependent hydrolases"/>
    <property type="match status" value="1"/>
</dbReference>
<feature type="compositionally biased region" description="Polar residues" evidence="2">
    <location>
        <begin position="254"/>
        <end position="277"/>
    </location>
</feature>
<dbReference type="GO" id="GO:0016787">
    <property type="term" value="F:hydrolase activity"/>
    <property type="evidence" value="ECO:0007669"/>
    <property type="project" value="InterPro"/>
</dbReference>
<reference evidence="4 5" key="1">
    <citation type="submission" date="2019-07" db="EMBL/GenBank/DDBJ databases">
        <title>Annotation for the trematode Paragonimus westermani.</title>
        <authorList>
            <person name="Choi Y.-J."/>
        </authorList>
    </citation>
    <scope>NUCLEOTIDE SEQUENCE [LARGE SCALE GENOMIC DNA]</scope>
    <source>
        <strain evidence="4">180907_Pwestermani</strain>
    </source>
</reference>
<feature type="region of interest" description="Disordered" evidence="2">
    <location>
        <begin position="827"/>
        <end position="850"/>
    </location>
</feature>
<accession>A0A8T0DDR5</accession>
<organism evidence="4 5">
    <name type="scientific">Paragonimus westermani</name>
    <dbReference type="NCBI Taxonomy" id="34504"/>
    <lineage>
        <taxon>Eukaryota</taxon>
        <taxon>Metazoa</taxon>
        <taxon>Spiralia</taxon>
        <taxon>Lophotrochozoa</taxon>
        <taxon>Platyhelminthes</taxon>
        <taxon>Trematoda</taxon>
        <taxon>Digenea</taxon>
        <taxon>Plagiorchiida</taxon>
        <taxon>Troglotremata</taxon>
        <taxon>Troglotrematidae</taxon>
        <taxon>Paragonimus</taxon>
    </lineage>
</organism>
<dbReference type="InterPro" id="IPR006680">
    <property type="entry name" value="Amidohydro-rel"/>
</dbReference>
<dbReference type="InterPro" id="IPR052350">
    <property type="entry name" value="Metallo-dep_Lactonases"/>
</dbReference>
<name>A0A8T0DDR5_9TREM</name>